<protein>
    <recommendedName>
        <fullName evidence="4">Secreted protein</fullName>
    </recommendedName>
</protein>
<accession>M3C852</accession>
<feature type="signal peptide" evidence="1">
    <location>
        <begin position="1"/>
        <end position="28"/>
    </location>
</feature>
<gene>
    <name evidence="2" type="ORF">H340_12667</name>
</gene>
<dbReference type="eggNOG" id="ENOG502Z9YG">
    <property type="taxonomic scope" value="Bacteria"/>
</dbReference>
<dbReference type="EMBL" id="AORZ01000032">
    <property type="protein sequence ID" value="EMF00137.1"/>
    <property type="molecule type" value="Genomic_DNA"/>
</dbReference>
<keyword evidence="1" id="KW-0732">Signal</keyword>
<proteinExistence type="predicted"/>
<reference evidence="2 3" key="1">
    <citation type="journal article" date="2013" name="Genome Announc.">
        <title>Whole-Genome Shotgun Assembly and Analysis of the Genome of Streptomyces mobaraensis DSM 40847, a Strain for Industrial Production of Microbial Transglutaminase.</title>
        <authorList>
            <person name="Yang H."/>
            <person name="He T."/>
            <person name="Wu W."/>
            <person name="Zhu W."/>
            <person name="Lu B."/>
            <person name="Sun W."/>
        </authorList>
    </citation>
    <scope>NUCLEOTIDE SEQUENCE [LARGE SCALE GENOMIC DNA]</scope>
    <source>
        <strain evidence="2 3">DSM 40847</strain>
    </source>
</reference>
<dbReference type="InterPro" id="IPR046037">
    <property type="entry name" value="DUF5995"/>
</dbReference>
<comment type="caution">
    <text evidence="2">The sequence shown here is derived from an EMBL/GenBank/DDBJ whole genome shotgun (WGS) entry which is preliminary data.</text>
</comment>
<organism evidence="2 3">
    <name type="scientific">Streptomyces mobaraensis (strain ATCC 29032 / DSM 40847 / JCM 4168 / NBRC 13819 / NCIMB 11159 / IPCR 16-22)</name>
    <dbReference type="NCBI Taxonomy" id="1223523"/>
    <lineage>
        <taxon>Bacteria</taxon>
        <taxon>Bacillati</taxon>
        <taxon>Actinomycetota</taxon>
        <taxon>Actinomycetes</taxon>
        <taxon>Kitasatosporales</taxon>
        <taxon>Streptomycetaceae</taxon>
        <taxon>Streptomyces</taxon>
    </lineage>
</organism>
<evidence type="ECO:0000256" key="1">
    <source>
        <dbReference type="SAM" id="SignalP"/>
    </source>
</evidence>
<feature type="chain" id="PRO_5039043435" description="Secreted protein" evidence="1">
    <location>
        <begin position="29"/>
        <end position="295"/>
    </location>
</feature>
<dbReference type="PATRIC" id="fig|1223523.3.peg.2587"/>
<evidence type="ECO:0000313" key="3">
    <source>
        <dbReference type="Proteomes" id="UP000011740"/>
    </source>
</evidence>
<sequence length="295" mass="30503">MGAVTGSGRVRRAVVLAASLPLLLGPSAADPAAADPPGAVPHELHCAGPPAGCVDEAAGVLRRLRDGLGCDHRAPFAAVCTRLEESLGAAVRAGAFAEPAWAGGSLNTGFVNRYLAAYHADRAGRPVPAAWRAAFDAARAGDLNGGQDVLLAANAHIQRDMPYVLAELGPSRAREPDYARVQAVLDRAYQPAVEDVARRYAPLLALGDARWNPVARPTAGGLFHLWRETAWAHARRLAAAGSPAERRRAEAAIESNAARWAVLLGVPGVPGYRAVRDAYCRAGGGGSGGSAAGGR</sequence>
<dbReference type="Pfam" id="PF19458">
    <property type="entry name" value="DUF5995"/>
    <property type="match status" value="1"/>
</dbReference>
<evidence type="ECO:0000313" key="2">
    <source>
        <dbReference type="EMBL" id="EMF00137.1"/>
    </source>
</evidence>
<evidence type="ECO:0008006" key="4">
    <source>
        <dbReference type="Google" id="ProtNLM"/>
    </source>
</evidence>
<name>M3C852_STRM1</name>
<dbReference type="AlphaFoldDB" id="M3C852"/>
<dbReference type="Proteomes" id="UP000011740">
    <property type="component" value="Unassembled WGS sequence"/>
</dbReference>